<keyword evidence="7" id="KW-1185">Reference proteome</keyword>
<dbReference type="PROSITE" id="PS50931">
    <property type="entry name" value="HTH_LYSR"/>
    <property type="match status" value="1"/>
</dbReference>
<dbReference type="PRINTS" id="PR00039">
    <property type="entry name" value="HTHLYSR"/>
</dbReference>
<keyword evidence="4" id="KW-0804">Transcription</keyword>
<keyword evidence="2" id="KW-0805">Transcription regulation</keyword>
<dbReference type="Pfam" id="PF00126">
    <property type="entry name" value="HTH_1"/>
    <property type="match status" value="1"/>
</dbReference>
<organism evidence="6 7">
    <name type="scientific">Shewanella dokdonensis</name>
    <dbReference type="NCBI Taxonomy" id="712036"/>
    <lineage>
        <taxon>Bacteria</taxon>
        <taxon>Pseudomonadati</taxon>
        <taxon>Pseudomonadota</taxon>
        <taxon>Gammaproteobacteria</taxon>
        <taxon>Alteromonadales</taxon>
        <taxon>Shewanellaceae</taxon>
        <taxon>Shewanella</taxon>
    </lineage>
</organism>
<dbReference type="InterPro" id="IPR036388">
    <property type="entry name" value="WH-like_DNA-bd_sf"/>
</dbReference>
<evidence type="ECO:0000256" key="2">
    <source>
        <dbReference type="ARBA" id="ARBA00023015"/>
    </source>
</evidence>
<dbReference type="EMBL" id="CP074572">
    <property type="protein sequence ID" value="QVK23219.1"/>
    <property type="molecule type" value="Genomic_DNA"/>
</dbReference>
<proteinExistence type="inferred from homology"/>
<keyword evidence="3" id="KW-0238">DNA-binding</keyword>
<name>A0ABX8DEQ6_9GAMM</name>
<evidence type="ECO:0000259" key="5">
    <source>
        <dbReference type="PROSITE" id="PS50931"/>
    </source>
</evidence>
<evidence type="ECO:0000256" key="3">
    <source>
        <dbReference type="ARBA" id="ARBA00023125"/>
    </source>
</evidence>
<dbReference type="RefSeq" id="WP_213681859.1">
    <property type="nucleotide sequence ID" value="NZ_CP074572.1"/>
</dbReference>
<feature type="domain" description="HTH lysR-type" evidence="5">
    <location>
        <begin position="10"/>
        <end position="59"/>
    </location>
</feature>
<evidence type="ECO:0000313" key="6">
    <source>
        <dbReference type="EMBL" id="QVK23219.1"/>
    </source>
</evidence>
<protein>
    <submittedName>
        <fullName evidence="6">LysR family transcriptional regulator</fullName>
    </submittedName>
</protein>
<evidence type="ECO:0000256" key="4">
    <source>
        <dbReference type="ARBA" id="ARBA00023163"/>
    </source>
</evidence>
<dbReference type="Proteomes" id="UP000676428">
    <property type="component" value="Chromosome"/>
</dbReference>
<dbReference type="InterPro" id="IPR005119">
    <property type="entry name" value="LysR_subst-bd"/>
</dbReference>
<evidence type="ECO:0000256" key="1">
    <source>
        <dbReference type="ARBA" id="ARBA00009437"/>
    </source>
</evidence>
<reference evidence="6 7" key="1">
    <citation type="journal article" date="2012" name="Int. J. Syst. Evol. Microbiol.">
        <title>Shewanella dokdonensis sp. nov., isolated from seawater.</title>
        <authorList>
            <person name="Sung H.R."/>
            <person name="Yoon J.H."/>
            <person name="Ghim S.Y."/>
        </authorList>
    </citation>
    <scope>NUCLEOTIDE SEQUENCE [LARGE SCALE GENOMIC DNA]</scope>
    <source>
        <strain evidence="6 7">DSM 23626</strain>
    </source>
</reference>
<evidence type="ECO:0000313" key="7">
    <source>
        <dbReference type="Proteomes" id="UP000676428"/>
    </source>
</evidence>
<dbReference type="Gene3D" id="3.40.190.290">
    <property type="match status" value="1"/>
</dbReference>
<dbReference type="SUPFAM" id="SSF53850">
    <property type="entry name" value="Periplasmic binding protein-like II"/>
    <property type="match status" value="1"/>
</dbReference>
<dbReference type="InterPro" id="IPR058163">
    <property type="entry name" value="LysR-type_TF_proteobact-type"/>
</dbReference>
<dbReference type="PANTHER" id="PTHR30537">
    <property type="entry name" value="HTH-TYPE TRANSCRIPTIONAL REGULATOR"/>
    <property type="match status" value="1"/>
</dbReference>
<sequence length="301" mass="34268">MNHWEGICEFVAVAESQSFTQAAERLNISTAQVSRQITALEKRLATKLFYRTTRKVTLSEEGLLYYRHCRALQDGIEEAERTLGRLQREPQGTLRLTAPVTYGEQFILPLLNDFLLTYSKLHLELELTNKTLDLIDGGFDLAIRLGKLTDSSLMARRLASRHNYVCASPEYLQHYGIPHSLSELQQHQCLVGNHPYWRFIEQGQERTWRVSGRLQCNSGIGLRDAARKGLGLAQLPDYYVDADLQNGQLVAVLEHYRAAPEGVWGIYPQNRHLSPKVSLLLDWLQQRLVPANATETVAVNR</sequence>
<gene>
    <name evidence="6" type="ORF">KHX94_19625</name>
</gene>
<dbReference type="InterPro" id="IPR000847">
    <property type="entry name" value="LysR_HTH_N"/>
</dbReference>
<dbReference type="SUPFAM" id="SSF46785">
    <property type="entry name" value="Winged helix' DNA-binding domain"/>
    <property type="match status" value="1"/>
</dbReference>
<dbReference type="PANTHER" id="PTHR30537:SF10">
    <property type="entry name" value="TRANSCRIPTIONAL REGULATOR-RELATED"/>
    <property type="match status" value="1"/>
</dbReference>
<accession>A0ABX8DEQ6</accession>
<dbReference type="InterPro" id="IPR036390">
    <property type="entry name" value="WH_DNA-bd_sf"/>
</dbReference>
<comment type="similarity">
    <text evidence="1">Belongs to the LysR transcriptional regulatory family.</text>
</comment>
<dbReference type="Gene3D" id="1.10.10.10">
    <property type="entry name" value="Winged helix-like DNA-binding domain superfamily/Winged helix DNA-binding domain"/>
    <property type="match status" value="1"/>
</dbReference>
<dbReference type="Pfam" id="PF03466">
    <property type="entry name" value="LysR_substrate"/>
    <property type="match status" value="1"/>
</dbReference>